<keyword evidence="3" id="KW-0539">Nucleus</keyword>
<gene>
    <name evidence="7" type="primary">CSON000447</name>
</gene>
<dbReference type="InterPro" id="IPR036390">
    <property type="entry name" value="WH_DNA-bd_sf"/>
</dbReference>
<feature type="compositionally biased region" description="Basic and acidic residues" evidence="4">
    <location>
        <begin position="236"/>
        <end position="245"/>
    </location>
</feature>
<feature type="region of interest" description="Disordered" evidence="4">
    <location>
        <begin position="436"/>
        <end position="463"/>
    </location>
</feature>
<dbReference type="SMART" id="SM00413">
    <property type="entry name" value="ETS"/>
    <property type="match status" value="1"/>
</dbReference>
<evidence type="ECO:0000256" key="1">
    <source>
        <dbReference type="ARBA" id="ARBA00005562"/>
    </source>
</evidence>
<evidence type="ECO:0000259" key="5">
    <source>
        <dbReference type="PROSITE" id="PS50061"/>
    </source>
</evidence>
<accession>A0A336MIX4</accession>
<dbReference type="GO" id="GO:0043565">
    <property type="term" value="F:sequence-specific DNA binding"/>
    <property type="evidence" value="ECO:0007669"/>
    <property type="project" value="InterPro"/>
</dbReference>
<dbReference type="OMA" id="PHQFQAQ"/>
<dbReference type="SUPFAM" id="SSF46785">
    <property type="entry name" value="Winged helix' DNA-binding domain"/>
    <property type="match status" value="1"/>
</dbReference>
<dbReference type="GO" id="GO:0030154">
    <property type="term" value="P:cell differentiation"/>
    <property type="evidence" value="ECO:0007669"/>
    <property type="project" value="TreeGrafter"/>
</dbReference>
<dbReference type="PANTHER" id="PTHR11849:SF182">
    <property type="entry name" value="SAM POINTED DOMAIN-CONTAINING ETS TRANSCRIPTION FACTOR"/>
    <property type="match status" value="1"/>
</dbReference>
<dbReference type="InterPro" id="IPR013761">
    <property type="entry name" value="SAM/pointed_sf"/>
</dbReference>
<proteinExistence type="inferred from homology"/>
<comment type="similarity">
    <text evidence="1 3">Belongs to the ETS family.</text>
</comment>
<reference evidence="7" key="1">
    <citation type="submission" date="2018-07" db="EMBL/GenBank/DDBJ databases">
        <authorList>
            <person name="Quirk P.G."/>
            <person name="Krulwich T.A."/>
        </authorList>
    </citation>
    <scope>NUCLEOTIDE SEQUENCE</scope>
</reference>
<dbReference type="PROSITE" id="PS51433">
    <property type="entry name" value="PNT"/>
    <property type="match status" value="1"/>
</dbReference>
<dbReference type="FunFam" id="1.10.10.10:FF:000996">
    <property type="entry name" value="Predicted protein"/>
    <property type="match status" value="1"/>
</dbReference>
<dbReference type="InterPro" id="IPR046328">
    <property type="entry name" value="ETS_fam"/>
</dbReference>
<dbReference type="VEuPathDB" id="VectorBase:CSON000447"/>
<feature type="compositionally biased region" description="Low complexity" evidence="4">
    <location>
        <begin position="222"/>
        <end position="235"/>
    </location>
</feature>
<evidence type="ECO:0000313" key="7">
    <source>
        <dbReference type="EMBL" id="SSX28783.1"/>
    </source>
</evidence>
<dbReference type="PROSITE" id="PS50061">
    <property type="entry name" value="ETS_DOMAIN_3"/>
    <property type="match status" value="1"/>
</dbReference>
<keyword evidence="2 3" id="KW-0238">DNA-binding</keyword>
<name>A0A336MIX4_CULSO</name>
<dbReference type="PROSITE" id="PS00346">
    <property type="entry name" value="ETS_DOMAIN_2"/>
    <property type="match status" value="1"/>
</dbReference>
<feature type="domain" description="ETS" evidence="5">
    <location>
        <begin position="469"/>
        <end position="552"/>
    </location>
</feature>
<dbReference type="Pfam" id="PF02198">
    <property type="entry name" value="SAM_PNT"/>
    <property type="match status" value="1"/>
</dbReference>
<evidence type="ECO:0000256" key="4">
    <source>
        <dbReference type="SAM" id="MobiDB-lite"/>
    </source>
</evidence>
<dbReference type="Gene3D" id="1.10.10.10">
    <property type="entry name" value="Winged helix-like DNA-binding domain superfamily/Winged helix DNA-binding domain"/>
    <property type="match status" value="1"/>
</dbReference>
<dbReference type="AlphaFoldDB" id="A0A336MIX4"/>
<dbReference type="GO" id="GO:0005634">
    <property type="term" value="C:nucleus"/>
    <property type="evidence" value="ECO:0007669"/>
    <property type="project" value="UniProtKB-SubCell"/>
</dbReference>
<organism evidence="7">
    <name type="scientific">Culicoides sonorensis</name>
    <name type="common">Biting midge</name>
    <dbReference type="NCBI Taxonomy" id="179676"/>
    <lineage>
        <taxon>Eukaryota</taxon>
        <taxon>Metazoa</taxon>
        <taxon>Ecdysozoa</taxon>
        <taxon>Arthropoda</taxon>
        <taxon>Hexapoda</taxon>
        <taxon>Insecta</taxon>
        <taxon>Pterygota</taxon>
        <taxon>Neoptera</taxon>
        <taxon>Endopterygota</taxon>
        <taxon>Diptera</taxon>
        <taxon>Nematocera</taxon>
        <taxon>Chironomoidea</taxon>
        <taxon>Ceratopogonidae</taxon>
        <taxon>Ceratopogoninae</taxon>
        <taxon>Culicoides</taxon>
        <taxon>Monoculicoides</taxon>
    </lineage>
</organism>
<evidence type="ECO:0000256" key="3">
    <source>
        <dbReference type="RuleBase" id="RU004019"/>
    </source>
</evidence>
<dbReference type="Pfam" id="PF00178">
    <property type="entry name" value="Ets"/>
    <property type="match status" value="1"/>
</dbReference>
<protein>
    <submittedName>
        <fullName evidence="7">CSON000447 protein</fullName>
    </submittedName>
</protein>
<dbReference type="Gene3D" id="1.10.150.50">
    <property type="entry name" value="Transcription Factor, Ets-1"/>
    <property type="match status" value="1"/>
</dbReference>
<dbReference type="SMART" id="SM00251">
    <property type="entry name" value="SAM_PNT"/>
    <property type="match status" value="1"/>
</dbReference>
<dbReference type="SUPFAM" id="SSF47769">
    <property type="entry name" value="SAM/Pointed domain"/>
    <property type="match status" value="1"/>
</dbReference>
<evidence type="ECO:0000256" key="2">
    <source>
        <dbReference type="ARBA" id="ARBA00023125"/>
    </source>
</evidence>
<dbReference type="GO" id="GO:0000981">
    <property type="term" value="F:DNA-binding transcription factor activity, RNA polymerase II-specific"/>
    <property type="evidence" value="ECO:0007669"/>
    <property type="project" value="TreeGrafter"/>
</dbReference>
<feature type="region of interest" description="Disordered" evidence="4">
    <location>
        <begin position="219"/>
        <end position="245"/>
    </location>
</feature>
<evidence type="ECO:0000259" key="6">
    <source>
        <dbReference type="PROSITE" id="PS51433"/>
    </source>
</evidence>
<dbReference type="InterPro" id="IPR003118">
    <property type="entry name" value="Pointed_dom"/>
</dbReference>
<sequence length="557" mass="62454">MAYEMMYFQKEATLTPQTTFASDIYASYADSFDLSLLKNNTEETINSRKSQSQTNVSMLASQMSPEYIPATIFPDSMQSLKKSLAWNMNSQTNENQQDCVAMEEDPPMFSAQNIQNFKTNFYLCPLPSPPQETTVSSSTQSIASPPAYTQHLFNSHINIKQEHIILPPSPPESDAAFESDVDCIKNEPTDSLHSTVTEQPPTCIDIEYFLKSSFDSMNQTPSNSNNLNNNTSDNNNSDKKQQDHQLLRECLQDTSFQKKHNLRPVALESLFTGCGWNLRGDIEPVISLALEQAKCDIKATCAALDISPDPKEWTTEQAQSWLRSTIQQFKLPSISNMEKLFPEDGQELSQLSEDEFIERCPQAGSTLHGQLEVWIAACADVSFTPTTIDSLNESSTVENPSDICMSTVIKSEIDETSIASPMSTVSCSSISTTPTSSAVVVTPPTTNSTSTGASSTPTKAPTRQGSAHIHLWQFLKELLSAPQTYGTALRWIDRKQGIFKIEDSVRVARLWGRRKNRPAMNYDKLSRSIRQYYKKGIMKKTERSQRLVYQFCHPYFL</sequence>
<feature type="domain" description="PNT" evidence="6">
    <location>
        <begin position="292"/>
        <end position="378"/>
    </location>
</feature>
<comment type="subcellular location">
    <subcellularLocation>
        <location evidence="3">Nucleus</location>
    </subcellularLocation>
</comment>
<feature type="compositionally biased region" description="Low complexity" evidence="4">
    <location>
        <begin position="436"/>
        <end position="462"/>
    </location>
</feature>
<dbReference type="EMBL" id="UFQT01001077">
    <property type="protein sequence ID" value="SSX28783.1"/>
    <property type="molecule type" value="Genomic_DNA"/>
</dbReference>
<dbReference type="InterPro" id="IPR000418">
    <property type="entry name" value="Ets_dom"/>
</dbReference>
<dbReference type="PANTHER" id="PTHR11849">
    <property type="entry name" value="ETS"/>
    <property type="match status" value="1"/>
</dbReference>
<dbReference type="PROSITE" id="PS00345">
    <property type="entry name" value="ETS_DOMAIN_1"/>
    <property type="match status" value="1"/>
</dbReference>
<dbReference type="PRINTS" id="PR00454">
    <property type="entry name" value="ETSDOMAIN"/>
</dbReference>
<dbReference type="InterPro" id="IPR036388">
    <property type="entry name" value="WH-like_DNA-bd_sf"/>
</dbReference>